<keyword evidence="3" id="KW-1185">Reference proteome</keyword>
<proteinExistence type="predicted"/>
<sequence>MTFTLLSFLSSAFWIPPHHLQHFQQILIGVPRLYHVDWKNDSDTDDGDENWDNVEVVEEGDDDRNGGNGAKRGETRVTETCDGSIVDLRLQLKMTSR</sequence>
<organism evidence="2 3">
    <name type="scientific">Paraglomus occultum</name>
    <dbReference type="NCBI Taxonomy" id="144539"/>
    <lineage>
        <taxon>Eukaryota</taxon>
        <taxon>Fungi</taxon>
        <taxon>Fungi incertae sedis</taxon>
        <taxon>Mucoromycota</taxon>
        <taxon>Glomeromycotina</taxon>
        <taxon>Glomeromycetes</taxon>
        <taxon>Paraglomerales</taxon>
        <taxon>Paraglomeraceae</taxon>
        <taxon>Paraglomus</taxon>
    </lineage>
</organism>
<name>A0A9N9FF65_9GLOM</name>
<dbReference type="AlphaFoldDB" id="A0A9N9FF65"/>
<gene>
    <name evidence="2" type="ORF">POCULU_LOCUS3955</name>
</gene>
<feature type="region of interest" description="Disordered" evidence="1">
    <location>
        <begin position="56"/>
        <end position="76"/>
    </location>
</feature>
<dbReference type="EMBL" id="CAJVPJ010000476">
    <property type="protein sequence ID" value="CAG8528848.1"/>
    <property type="molecule type" value="Genomic_DNA"/>
</dbReference>
<protein>
    <submittedName>
        <fullName evidence="2">8624_t:CDS:1</fullName>
    </submittedName>
</protein>
<evidence type="ECO:0000313" key="3">
    <source>
        <dbReference type="Proteomes" id="UP000789572"/>
    </source>
</evidence>
<accession>A0A9N9FF65</accession>
<evidence type="ECO:0000313" key="2">
    <source>
        <dbReference type="EMBL" id="CAG8528848.1"/>
    </source>
</evidence>
<dbReference type="Proteomes" id="UP000789572">
    <property type="component" value="Unassembled WGS sequence"/>
</dbReference>
<reference evidence="2" key="1">
    <citation type="submission" date="2021-06" db="EMBL/GenBank/DDBJ databases">
        <authorList>
            <person name="Kallberg Y."/>
            <person name="Tangrot J."/>
            <person name="Rosling A."/>
        </authorList>
    </citation>
    <scope>NUCLEOTIDE SEQUENCE</scope>
    <source>
        <strain evidence="2">IA702</strain>
    </source>
</reference>
<comment type="caution">
    <text evidence="2">The sequence shown here is derived from an EMBL/GenBank/DDBJ whole genome shotgun (WGS) entry which is preliminary data.</text>
</comment>
<evidence type="ECO:0000256" key="1">
    <source>
        <dbReference type="SAM" id="MobiDB-lite"/>
    </source>
</evidence>